<dbReference type="EMBL" id="LN852934">
    <property type="protein sequence ID" value="CRY94479.1"/>
    <property type="molecule type" value="Genomic_DNA"/>
</dbReference>
<organism evidence="1">
    <name type="scientific">uncultured prokaryote</name>
    <dbReference type="NCBI Taxonomy" id="198431"/>
    <lineage>
        <taxon>unclassified sequences</taxon>
        <taxon>environmental samples</taxon>
    </lineage>
</organism>
<sequence>MLTSDKAICEMNTGELAEEYEYCMKSAESEALAPDLQRYFRDRAAAVKKYLDEIRK</sequence>
<protein>
    <submittedName>
        <fullName evidence="1">Uncharacterized protein</fullName>
    </submittedName>
</protein>
<reference evidence="1" key="1">
    <citation type="submission" date="2015-06" db="EMBL/GenBank/DDBJ databases">
        <authorList>
            <person name="Joergensen T."/>
        </authorList>
    </citation>
    <scope>NUCLEOTIDE SEQUENCE</scope>
    <source>
        <plasmid evidence="1">pRGRH0262</plasmid>
    </source>
</reference>
<dbReference type="AlphaFoldDB" id="A0A0H5PZ81"/>
<proteinExistence type="predicted"/>
<reference evidence="1" key="2">
    <citation type="submission" date="2015-07" db="EMBL/GenBank/DDBJ databases">
        <title>Plasmids, circular viruses and viroids from rat gut.</title>
        <authorList>
            <person name="Jorgensen T.J."/>
            <person name="Hansen M.A."/>
            <person name="Xu Z."/>
            <person name="Tabak M.A."/>
            <person name="Sorensen S.J."/>
            <person name="Hansen L.H."/>
        </authorList>
    </citation>
    <scope>NUCLEOTIDE SEQUENCE</scope>
    <source>
        <plasmid evidence="1">pRGRH0262</plasmid>
    </source>
</reference>
<accession>A0A0H5PZ81</accession>
<keyword evidence="1" id="KW-0614">Plasmid</keyword>
<evidence type="ECO:0000313" key="1">
    <source>
        <dbReference type="EMBL" id="CRY94479.1"/>
    </source>
</evidence>
<geneLocation type="plasmid" evidence="1">
    <name>pRGRH0262</name>
</geneLocation>
<name>A0A0H5PZ81_9ZZZZ</name>